<reference evidence="2 3" key="1">
    <citation type="submission" date="2016-06" db="EMBL/GenBank/DDBJ databases">
        <title>Three novel species with peptidoglycan cell walls form the new genus Lacunisphaera gen. nov. in the family Opitutaceae of the verrucomicrobial subdivision 4.</title>
        <authorList>
            <person name="Rast P."/>
            <person name="Gloeckner I."/>
            <person name="Jogler M."/>
            <person name="Boedeker C."/>
            <person name="Jeske O."/>
            <person name="Wiegand S."/>
            <person name="Reinhardt R."/>
            <person name="Schumann P."/>
            <person name="Rohde M."/>
            <person name="Spring S."/>
            <person name="Gloeckner F.O."/>
            <person name="Jogler C."/>
        </authorList>
    </citation>
    <scope>NUCLEOTIDE SEQUENCE [LARGE SCALE GENOMIC DNA]</scope>
    <source>
        <strain evidence="2 3">IG16b</strain>
    </source>
</reference>
<feature type="chain" id="PRO_5009105268" description="PBP domain-containing protein" evidence="1">
    <location>
        <begin position="25"/>
        <end position="142"/>
    </location>
</feature>
<sequence length="142" mass="14804">MNTYSKRLLAGLLLALATLLPAAAAPVLITNKNVAAEKIDAATLKSVFLGKKVAWDGAGRVVLAVLKSGPVAEEIYKAHADMNASTFNNHWRRLAMTGGGTAPKAFDSEDELRKFVAETPGAIGFVDSAAVDATVATLVPTP</sequence>
<dbReference type="Gene3D" id="3.40.190.10">
    <property type="entry name" value="Periplasmic binding protein-like II"/>
    <property type="match status" value="1"/>
</dbReference>
<dbReference type="EMBL" id="CP016094">
    <property type="protein sequence ID" value="AOS45099.1"/>
    <property type="molecule type" value="Genomic_DNA"/>
</dbReference>
<dbReference type="SUPFAM" id="SSF53850">
    <property type="entry name" value="Periplasmic binding protein-like II"/>
    <property type="match status" value="1"/>
</dbReference>
<gene>
    <name evidence="2" type="ORF">Verru16b_02175</name>
</gene>
<evidence type="ECO:0000256" key="1">
    <source>
        <dbReference type="SAM" id="SignalP"/>
    </source>
</evidence>
<keyword evidence="1" id="KW-0732">Signal</keyword>
<dbReference type="OrthoDB" id="196364at2"/>
<proteinExistence type="predicted"/>
<dbReference type="Proteomes" id="UP000095228">
    <property type="component" value="Chromosome"/>
</dbReference>
<dbReference type="AlphaFoldDB" id="A0A1D8AW34"/>
<evidence type="ECO:0000313" key="3">
    <source>
        <dbReference type="Proteomes" id="UP000095228"/>
    </source>
</evidence>
<evidence type="ECO:0000313" key="2">
    <source>
        <dbReference type="EMBL" id="AOS45099.1"/>
    </source>
</evidence>
<accession>A0A1D8AW34</accession>
<feature type="signal peptide" evidence="1">
    <location>
        <begin position="1"/>
        <end position="24"/>
    </location>
</feature>
<keyword evidence="3" id="KW-1185">Reference proteome</keyword>
<dbReference type="STRING" id="1838286.Verru16b_02175"/>
<organism evidence="2 3">
    <name type="scientific">Lacunisphaera limnophila</name>
    <dbReference type="NCBI Taxonomy" id="1838286"/>
    <lineage>
        <taxon>Bacteria</taxon>
        <taxon>Pseudomonadati</taxon>
        <taxon>Verrucomicrobiota</taxon>
        <taxon>Opitutia</taxon>
        <taxon>Opitutales</taxon>
        <taxon>Opitutaceae</taxon>
        <taxon>Lacunisphaera</taxon>
    </lineage>
</organism>
<protein>
    <recommendedName>
        <fullName evidence="4">PBP domain-containing protein</fullName>
    </recommendedName>
</protein>
<evidence type="ECO:0008006" key="4">
    <source>
        <dbReference type="Google" id="ProtNLM"/>
    </source>
</evidence>
<dbReference type="RefSeq" id="WP_069962286.1">
    <property type="nucleotide sequence ID" value="NZ_CP016094.1"/>
</dbReference>
<name>A0A1D8AW34_9BACT</name>
<dbReference type="KEGG" id="obg:Verru16b_02175"/>